<comment type="caution">
    <text evidence="1">The sequence shown here is derived from an EMBL/GenBank/DDBJ whole genome shotgun (WGS) entry which is preliminary data.</text>
</comment>
<protein>
    <recommendedName>
        <fullName evidence="3">Protein kinase domain-containing protein</fullName>
    </recommendedName>
</protein>
<dbReference type="Gene3D" id="1.10.510.10">
    <property type="entry name" value="Transferase(Phosphotransferase) domain 1"/>
    <property type="match status" value="1"/>
</dbReference>
<accession>A0ABR4I098</accession>
<dbReference type="Proteomes" id="UP001610334">
    <property type="component" value="Unassembled WGS sequence"/>
</dbReference>
<organism evidence="1 2">
    <name type="scientific">Aspergillus granulosus</name>
    <dbReference type="NCBI Taxonomy" id="176169"/>
    <lineage>
        <taxon>Eukaryota</taxon>
        <taxon>Fungi</taxon>
        <taxon>Dikarya</taxon>
        <taxon>Ascomycota</taxon>
        <taxon>Pezizomycotina</taxon>
        <taxon>Eurotiomycetes</taxon>
        <taxon>Eurotiomycetidae</taxon>
        <taxon>Eurotiales</taxon>
        <taxon>Aspergillaceae</taxon>
        <taxon>Aspergillus</taxon>
        <taxon>Aspergillus subgen. Nidulantes</taxon>
    </lineage>
</organism>
<proteinExistence type="predicted"/>
<dbReference type="EMBL" id="JBFXLT010000005">
    <property type="protein sequence ID" value="KAL2821169.1"/>
    <property type="molecule type" value="Genomic_DNA"/>
</dbReference>
<name>A0ABR4I098_9EURO</name>
<evidence type="ECO:0000313" key="1">
    <source>
        <dbReference type="EMBL" id="KAL2821169.1"/>
    </source>
</evidence>
<dbReference type="InterPro" id="IPR011009">
    <property type="entry name" value="Kinase-like_dom_sf"/>
</dbReference>
<evidence type="ECO:0008006" key="3">
    <source>
        <dbReference type="Google" id="ProtNLM"/>
    </source>
</evidence>
<keyword evidence="2" id="KW-1185">Reference proteome</keyword>
<sequence>MQHRYLGRLTPGFKLEFVSPGPLEAMRLPVLPVPIADDTSGPNSLPPLILLYYRWALQTLSALRFLHSHAVYLSNFCDSSVWLRPNFSAALTGFICATLPSAEQPSARCGYRSGGSYLDFREVEVEYDPETGSQLEASPRSDICDWATLFWRLLTNDQSVNPPPRPRKVQWPMLFSEDDSDDWPEDWDDDLERERLRERSFQRLEEARMGDIFVKAWSGEYKDVGEVMSDVRALLEKMGVEVIGEDEILPGAGKSWEDILVAIPPHDEQGYWREIRLRESGGLDSKARITLIPDTEPE</sequence>
<gene>
    <name evidence="1" type="ORF">BJX63DRAFT_258117</name>
</gene>
<reference evidence="1 2" key="1">
    <citation type="submission" date="2024-07" db="EMBL/GenBank/DDBJ databases">
        <title>Section-level genome sequencing and comparative genomics of Aspergillus sections Usti and Cavernicolus.</title>
        <authorList>
            <consortium name="Lawrence Berkeley National Laboratory"/>
            <person name="Nybo J.L."/>
            <person name="Vesth T.C."/>
            <person name="Theobald S."/>
            <person name="Frisvad J.C."/>
            <person name="Larsen T.O."/>
            <person name="Kjaerboelling I."/>
            <person name="Rothschild-Mancinelli K."/>
            <person name="Lyhne E.K."/>
            <person name="Kogle M.E."/>
            <person name="Barry K."/>
            <person name="Clum A."/>
            <person name="Na H."/>
            <person name="Ledsgaard L."/>
            <person name="Lin J."/>
            <person name="Lipzen A."/>
            <person name="Kuo A."/>
            <person name="Riley R."/>
            <person name="Mondo S."/>
            <person name="Labutti K."/>
            <person name="Haridas S."/>
            <person name="Pangalinan J."/>
            <person name="Salamov A.A."/>
            <person name="Simmons B.A."/>
            <person name="Magnuson J.K."/>
            <person name="Chen J."/>
            <person name="Drula E."/>
            <person name="Henrissat B."/>
            <person name="Wiebenga A."/>
            <person name="Lubbers R.J."/>
            <person name="Gomes A.C."/>
            <person name="Makela M.R."/>
            <person name="Stajich J."/>
            <person name="Grigoriev I.V."/>
            <person name="Mortensen U.H."/>
            <person name="De Vries R.P."/>
            <person name="Baker S.E."/>
            <person name="Andersen M.R."/>
        </authorList>
    </citation>
    <scope>NUCLEOTIDE SEQUENCE [LARGE SCALE GENOMIC DNA]</scope>
    <source>
        <strain evidence="1 2">CBS 588.65</strain>
    </source>
</reference>
<dbReference type="SUPFAM" id="SSF56112">
    <property type="entry name" value="Protein kinase-like (PK-like)"/>
    <property type="match status" value="1"/>
</dbReference>
<evidence type="ECO:0000313" key="2">
    <source>
        <dbReference type="Proteomes" id="UP001610334"/>
    </source>
</evidence>